<dbReference type="SUPFAM" id="SSF144000">
    <property type="entry name" value="Oxysterol-binding protein-like"/>
    <property type="match status" value="1"/>
</dbReference>
<dbReference type="Pfam" id="PF01237">
    <property type="entry name" value="Oxysterol_BP"/>
    <property type="match status" value="1"/>
</dbReference>
<dbReference type="FunFam" id="2.40.160.120:FF:000001">
    <property type="entry name" value="Oxysterol-binding protein"/>
    <property type="match status" value="1"/>
</dbReference>
<feature type="region of interest" description="Disordered" evidence="7">
    <location>
        <begin position="268"/>
        <end position="384"/>
    </location>
</feature>
<dbReference type="GO" id="GO:0016020">
    <property type="term" value="C:membrane"/>
    <property type="evidence" value="ECO:0007669"/>
    <property type="project" value="TreeGrafter"/>
</dbReference>
<dbReference type="PANTHER" id="PTHR10972">
    <property type="entry name" value="OXYSTEROL-BINDING PROTEIN-RELATED"/>
    <property type="match status" value="1"/>
</dbReference>
<evidence type="ECO:0000256" key="7">
    <source>
        <dbReference type="SAM" id="MobiDB-lite"/>
    </source>
</evidence>
<keyword evidence="10" id="KW-1185">Reference proteome</keyword>
<comment type="similarity">
    <text evidence="2">Belongs to the OSBP family.</text>
</comment>
<feature type="compositionally biased region" description="Polar residues" evidence="7">
    <location>
        <begin position="337"/>
        <end position="352"/>
    </location>
</feature>
<evidence type="ECO:0000256" key="1">
    <source>
        <dbReference type="ARBA" id="ARBA00003361"/>
    </source>
</evidence>
<gene>
    <name evidence="9" type="ORF">WJX72_009685</name>
</gene>
<dbReference type="Proteomes" id="UP001489004">
    <property type="component" value="Unassembled WGS sequence"/>
</dbReference>
<evidence type="ECO:0000256" key="6">
    <source>
        <dbReference type="SAM" id="Coils"/>
    </source>
</evidence>
<keyword evidence="6" id="KW-0175">Coiled coil</keyword>
<organism evidence="9 10">
    <name type="scientific">[Myrmecia] bisecta</name>
    <dbReference type="NCBI Taxonomy" id="41462"/>
    <lineage>
        <taxon>Eukaryota</taxon>
        <taxon>Viridiplantae</taxon>
        <taxon>Chlorophyta</taxon>
        <taxon>core chlorophytes</taxon>
        <taxon>Trebouxiophyceae</taxon>
        <taxon>Trebouxiales</taxon>
        <taxon>Trebouxiaceae</taxon>
        <taxon>Myrmecia</taxon>
    </lineage>
</organism>
<evidence type="ECO:0000313" key="9">
    <source>
        <dbReference type="EMBL" id="KAK9809121.1"/>
    </source>
</evidence>
<dbReference type="Gene3D" id="2.30.29.30">
    <property type="entry name" value="Pleckstrin-homology domain (PH domain)/Phosphotyrosine-binding domain (PTB)"/>
    <property type="match status" value="1"/>
</dbReference>
<dbReference type="AlphaFoldDB" id="A0AAW1PI85"/>
<dbReference type="Gene3D" id="3.30.70.3490">
    <property type="match status" value="1"/>
</dbReference>
<dbReference type="PROSITE" id="PS50003">
    <property type="entry name" value="PH_DOMAIN"/>
    <property type="match status" value="1"/>
</dbReference>
<comment type="function">
    <text evidence="1">May be involved in the transport of sterols.</text>
</comment>
<name>A0AAW1PI85_9CHLO</name>
<dbReference type="InterPro" id="IPR011993">
    <property type="entry name" value="PH-like_dom_sf"/>
</dbReference>
<evidence type="ECO:0000256" key="3">
    <source>
        <dbReference type="ARBA" id="ARBA00022448"/>
    </source>
</evidence>
<feature type="compositionally biased region" description="Basic and acidic residues" evidence="7">
    <location>
        <begin position="269"/>
        <end position="281"/>
    </location>
</feature>
<evidence type="ECO:0000256" key="4">
    <source>
        <dbReference type="ARBA" id="ARBA00023055"/>
    </source>
</evidence>
<dbReference type="SUPFAM" id="SSF50729">
    <property type="entry name" value="PH domain-like"/>
    <property type="match status" value="1"/>
</dbReference>
<keyword evidence="3" id="KW-0813">Transport</keyword>
<keyword evidence="5" id="KW-0446">Lipid-binding</keyword>
<keyword evidence="4" id="KW-0445">Lipid transport</keyword>
<reference evidence="9 10" key="1">
    <citation type="journal article" date="2024" name="Nat. Commun.">
        <title>Phylogenomics reveals the evolutionary origins of lichenization in chlorophyte algae.</title>
        <authorList>
            <person name="Puginier C."/>
            <person name="Libourel C."/>
            <person name="Otte J."/>
            <person name="Skaloud P."/>
            <person name="Haon M."/>
            <person name="Grisel S."/>
            <person name="Petersen M."/>
            <person name="Berrin J.G."/>
            <person name="Delaux P.M."/>
            <person name="Dal Grande F."/>
            <person name="Keller J."/>
        </authorList>
    </citation>
    <scope>NUCLEOTIDE SEQUENCE [LARGE SCALE GENOMIC DNA]</scope>
    <source>
        <strain evidence="9 10">SAG 2043</strain>
    </source>
</reference>
<evidence type="ECO:0000256" key="2">
    <source>
        <dbReference type="ARBA" id="ARBA00008842"/>
    </source>
</evidence>
<dbReference type="InterPro" id="IPR001849">
    <property type="entry name" value="PH_domain"/>
</dbReference>
<evidence type="ECO:0000256" key="5">
    <source>
        <dbReference type="ARBA" id="ARBA00023121"/>
    </source>
</evidence>
<dbReference type="EMBL" id="JALJOR010000011">
    <property type="protein sequence ID" value="KAK9809121.1"/>
    <property type="molecule type" value="Genomic_DNA"/>
</dbReference>
<dbReference type="GO" id="GO:0005829">
    <property type="term" value="C:cytosol"/>
    <property type="evidence" value="ECO:0007669"/>
    <property type="project" value="TreeGrafter"/>
</dbReference>
<dbReference type="Gene3D" id="2.40.160.120">
    <property type="match status" value="1"/>
</dbReference>
<dbReference type="GO" id="GO:0032934">
    <property type="term" value="F:sterol binding"/>
    <property type="evidence" value="ECO:0007669"/>
    <property type="project" value="TreeGrafter"/>
</dbReference>
<evidence type="ECO:0000259" key="8">
    <source>
        <dbReference type="PROSITE" id="PS50003"/>
    </source>
</evidence>
<dbReference type="GO" id="GO:0120009">
    <property type="term" value="P:intermembrane lipid transfer"/>
    <property type="evidence" value="ECO:0007669"/>
    <property type="project" value="UniProtKB-ARBA"/>
</dbReference>
<feature type="compositionally biased region" description="Acidic residues" evidence="7">
    <location>
        <begin position="304"/>
        <end position="315"/>
    </location>
</feature>
<comment type="caution">
    <text evidence="9">The sequence shown here is derived from an EMBL/GenBank/DDBJ whole genome shotgun (WGS) entry which is preliminary data.</text>
</comment>
<dbReference type="PANTHER" id="PTHR10972:SF96">
    <property type="entry name" value="OXYSTEROL-BINDING PROTEIN-RELATED PROTEIN 1A-RELATED"/>
    <property type="match status" value="1"/>
</dbReference>
<feature type="coiled-coil region" evidence="6">
    <location>
        <begin position="228"/>
        <end position="255"/>
    </location>
</feature>
<feature type="compositionally biased region" description="Low complexity" evidence="7">
    <location>
        <begin position="320"/>
        <end position="334"/>
    </location>
</feature>
<dbReference type="InterPro" id="IPR037239">
    <property type="entry name" value="OSBP_sf"/>
</dbReference>
<evidence type="ECO:0000313" key="10">
    <source>
        <dbReference type="Proteomes" id="UP001489004"/>
    </source>
</evidence>
<feature type="domain" description="PH" evidence="8">
    <location>
        <begin position="20"/>
        <end position="159"/>
    </location>
</feature>
<accession>A0AAW1PI85</accession>
<feature type="compositionally biased region" description="Acidic residues" evidence="7">
    <location>
        <begin position="286"/>
        <end position="295"/>
    </location>
</feature>
<sequence>MASTDKALQTALPIALAEADQIVVGVLVKYVNFGKGWRHRLFVLSHGVLRYYKVFGPSRINVHQLFESLRRQGELIMIGAETGVIENKWRRGTLASASFNGRNKPVAQGELHMQVSTIQESDADYRKFYVHSGTTTLRLRTETKEDRIAWIEALNRAKGTWGGVTPQVAAALTSNAQTQAQIAEGDDEFLELLAAVRGKLAEKGASREVQAYVEDVLLSEHQHYHKHMSAEAEKRRTLLALVKALENEKRQLETASVVEAHLNNRKLKRSETADGETRSDASESISDAEPDIDEVADTRGQPGDSEDEEFYDAFDEAGRSRSGAPGSPSRSAGSFSEGLTASRSMDNLSLTTLPRGEAGGGGTGWIREELPAPPRRTRLPSPQQQEKSVSLWSIIKECVGKDLTKVCLPVYFNEPLSALQKSAEDLEYSELLDQAAECPQGSVERMLLVAAFAVSGYSGTAGRTSKPFNPLLGETFEFVCPEKGFRFIAEKVVHHPTVVAAYCQGRRWEIQADGDVKSKFWGRSIELHPVGVMALSFDDGEEYTWHKVTTSINNLIIGKLYIDHGGLMRVRNLATGLSARIKFKEAGMLTPAHNAHQVRGYLDINNERLPKPEIYGKWDEALYADMPDGSQQLLWKINPPPEEPTRYNLTSWAIELNEVTPSLRGKLAPTDCRLRPDQHFLELGMYDQANAEKQRLETKQRAARKAAERGDPIVPRWFEPIPGVAAGEGLTYRYKGGYFEARKAGVYEGCRDIFGT</sequence>
<protein>
    <recommendedName>
        <fullName evidence="8">PH domain-containing protein</fullName>
    </recommendedName>
</protein>
<dbReference type="InterPro" id="IPR000648">
    <property type="entry name" value="Oxysterol-bd"/>
</dbReference>
<proteinExistence type="inferred from homology"/>
<dbReference type="SMART" id="SM00233">
    <property type="entry name" value="PH"/>
    <property type="match status" value="1"/>
</dbReference>